<dbReference type="InterPro" id="IPR001563">
    <property type="entry name" value="Peptidase_S10"/>
</dbReference>
<dbReference type="GO" id="GO:0004185">
    <property type="term" value="F:serine-type carboxypeptidase activity"/>
    <property type="evidence" value="ECO:0007669"/>
    <property type="project" value="InterPro"/>
</dbReference>
<protein>
    <submittedName>
        <fullName evidence="2">Uncharacterized protein</fullName>
    </submittedName>
</protein>
<proteinExistence type="inferred from homology"/>
<dbReference type="EMBL" id="GBRH01209852">
    <property type="protein sequence ID" value="JAD88043.1"/>
    <property type="molecule type" value="Transcribed_RNA"/>
</dbReference>
<reference evidence="2" key="1">
    <citation type="submission" date="2014-09" db="EMBL/GenBank/DDBJ databases">
        <authorList>
            <person name="Magalhaes I.L.F."/>
            <person name="Oliveira U."/>
            <person name="Santos F.R."/>
            <person name="Vidigal T.H.D.A."/>
            <person name="Brescovit A.D."/>
            <person name="Santos A.J."/>
        </authorList>
    </citation>
    <scope>NUCLEOTIDE SEQUENCE</scope>
    <source>
        <tissue evidence="2">Shoot tissue taken approximately 20 cm above the soil surface</tissue>
    </source>
</reference>
<comment type="similarity">
    <text evidence="1">Belongs to the peptidase S10 family.</text>
</comment>
<dbReference type="GO" id="GO:0019748">
    <property type="term" value="P:secondary metabolic process"/>
    <property type="evidence" value="ECO:0007669"/>
    <property type="project" value="TreeGrafter"/>
</dbReference>
<dbReference type="AlphaFoldDB" id="A0A0A9DMY2"/>
<dbReference type="InterPro" id="IPR029058">
    <property type="entry name" value="AB_hydrolase_fold"/>
</dbReference>
<dbReference type="PANTHER" id="PTHR11802:SF204">
    <property type="entry name" value="OS11G0460800 PROTEIN"/>
    <property type="match status" value="1"/>
</dbReference>
<reference evidence="2" key="2">
    <citation type="journal article" date="2015" name="Data Brief">
        <title>Shoot transcriptome of the giant reed, Arundo donax.</title>
        <authorList>
            <person name="Barrero R.A."/>
            <person name="Guerrero F.D."/>
            <person name="Moolhuijzen P."/>
            <person name="Goolsby J.A."/>
            <person name="Tidwell J."/>
            <person name="Bellgard S.E."/>
            <person name="Bellgard M.I."/>
        </authorList>
    </citation>
    <scope>NUCLEOTIDE SEQUENCE</scope>
    <source>
        <tissue evidence="2">Shoot tissue taken approximately 20 cm above the soil surface</tissue>
    </source>
</reference>
<name>A0A0A9DMY2_ARUDO</name>
<dbReference type="SUPFAM" id="SSF53474">
    <property type="entry name" value="alpha/beta-Hydrolases"/>
    <property type="match status" value="1"/>
</dbReference>
<dbReference type="Pfam" id="PF00450">
    <property type="entry name" value="Peptidase_S10"/>
    <property type="match status" value="1"/>
</dbReference>
<organism evidence="2">
    <name type="scientific">Arundo donax</name>
    <name type="common">Giant reed</name>
    <name type="synonym">Donax arundinaceus</name>
    <dbReference type="NCBI Taxonomy" id="35708"/>
    <lineage>
        <taxon>Eukaryota</taxon>
        <taxon>Viridiplantae</taxon>
        <taxon>Streptophyta</taxon>
        <taxon>Embryophyta</taxon>
        <taxon>Tracheophyta</taxon>
        <taxon>Spermatophyta</taxon>
        <taxon>Magnoliopsida</taxon>
        <taxon>Liliopsida</taxon>
        <taxon>Poales</taxon>
        <taxon>Poaceae</taxon>
        <taxon>PACMAD clade</taxon>
        <taxon>Arundinoideae</taxon>
        <taxon>Arundineae</taxon>
        <taxon>Arundo</taxon>
    </lineage>
</organism>
<dbReference type="GO" id="GO:0016747">
    <property type="term" value="F:acyltransferase activity, transferring groups other than amino-acyl groups"/>
    <property type="evidence" value="ECO:0007669"/>
    <property type="project" value="TreeGrafter"/>
</dbReference>
<dbReference type="PANTHER" id="PTHR11802">
    <property type="entry name" value="SERINE PROTEASE FAMILY S10 SERINE CARBOXYPEPTIDASE"/>
    <property type="match status" value="1"/>
</dbReference>
<dbReference type="Gene3D" id="3.40.50.1820">
    <property type="entry name" value="alpha/beta hydrolase"/>
    <property type="match status" value="1"/>
</dbReference>
<dbReference type="GO" id="GO:0006508">
    <property type="term" value="P:proteolysis"/>
    <property type="evidence" value="ECO:0007669"/>
    <property type="project" value="InterPro"/>
</dbReference>
<evidence type="ECO:0000313" key="2">
    <source>
        <dbReference type="EMBL" id="JAD88043.1"/>
    </source>
</evidence>
<sequence length="263" mass="30413">MYKLDLRNQAVLQSGHKIGKMFCLAPSFIPKSTPYLSNSPSYHSGRAQCRNGTTVNWPGQSSRYIAHASMLWCNNFILLYWHGLMKMTQGYIAGNPMTDKQFDTDGKYKFFMAWGLFQMNFTSLPKRTAKDDRYDPTANAQCAASIKSINYCTKDINEFHILEPSCKTLWGPITEKDEMSRLMLESGGDDQPFPFKCRSDSYAVIDIWANDETVRKRLGIRQGTIGEWKRCKFFIPYKKRYHKYSRAPSEASQKRIPSIDIQW</sequence>
<accession>A0A0A9DMY2</accession>
<evidence type="ECO:0000256" key="1">
    <source>
        <dbReference type="ARBA" id="ARBA00009431"/>
    </source>
</evidence>